<evidence type="ECO:0000313" key="6">
    <source>
        <dbReference type="Proteomes" id="UP000244450"/>
    </source>
</evidence>
<dbReference type="PANTHER" id="PTHR43280">
    <property type="entry name" value="ARAC-FAMILY TRANSCRIPTIONAL REGULATOR"/>
    <property type="match status" value="1"/>
</dbReference>
<evidence type="ECO:0000256" key="3">
    <source>
        <dbReference type="ARBA" id="ARBA00023163"/>
    </source>
</evidence>
<dbReference type="PROSITE" id="PS01124">
    <property type="entry name" value="HTH_ARAC_FAMILY_2"/>
    <property type="match status" value="1"/>
</dbReference>
<keyword evidence="1" id="KW-0805">Transcription regulation</keyword>
<dbReference type="OrthoDB" id="9816011at2"/>
<dbReference type="EMBL" id="QCYK01000002">
    <property type="protein sequence ID" value="PUZ26289.1"/>
    <property type="molecule type" value="Genomic_DNA"/>
</dbReference>
<evidence type="ECO:0000259" key="4">
    <source>
        <dbReference type="PROSITE" id="PS01124"/>
    </source>
</evidence>
<dbReference type="InterPro" id="IPR018060">
    <property type="entry name" value="HTH_AraC"/>
</dbReference>
<dbReference type="InterPro" id="IPR018062">
    <property type="entry name" value="HTH_AraC-typ_CS"/>
</dbReference>
<dbReference type="PANTHER" id="PTHR43280:SF2">
    <property type="entry name" value="HTH-TYPE TRANSCRIPTIONAL REGULATOR EXSA"/>
    <property type="match status" value="1"/>
</dbReference>
<evidence type="ECO:0000313" key="5">
    <source>
        <dbReference type="EMBL" id="PUZ26289.1"/>
    </source>
</evidence>
<dbReference type="PROSITE" id="PS00041">
    <property type="entry name" value="HTH_ARAC_FAMILY_1"/>
    <property type="match status" value="1"/>
</dbReference>
<dbReference type="AlphaFoldDB" id="A0A2T7BJ21"/>
<dbReference type="Gene3D" id="1.10.10.60">
    <property type="entry name" value="Homeodomain-like"/>
    <property type="match status" value="2"/>
</dbReference>
<dbReference type="GO" id="GO:0043565">
    <property type="term" value="F:sequence-specific DNA binding"/>
    <property type="evidence" value="ECO:0007669"/>
    <property type="project" value="InterPro"/>
</dbReference>
<dbReference type="InterPro" id="IPR009057">
    <property type="entry name" value="Homeodomain-like_sf"/>
</dbReference>
<dbReference type="Proteomes" id="UP000244450">
    <property type="component" value="Unassembled WGS sequence"/>
</dbReference>
<proteinExistence type="predicted"/>
<dbReference type="Pfam" id="PF12833">
    <property type="entry name" value="HTH_18"/>
    <property type="match status" value="1"/>
</dbReference>
<evidence type="ECO:0000256" key="1">
    <source>
        <dbReference type="ARBA" id="ARBA00023015"/>
    </source>
</evidence>
<name>A0A2T7BJ21_9BACT</name>
<keyword evidence="6" id="KW-1185">Reference proteome</keyword>
<organism evidence="5 6">
    <name type="scientific">Chitinophaga parva</name>
    <dbReference type="NCBI Taxonomy" id="2169414"/>
    <lineage>
        <taxon>Bacteria</taxon>
        <taxon>Pseudomonadati</taxon>
        <taxon>Bacteroidota</taxon>
        <taxon>Chitinophagia</taxon>
        <taxon>Chitinophagales</taxon>
        <taxon>Chitinophagaceae</taxon>
        <taxon>Chitinophaga</taxon>
    </lineage>
</organism>
<sequence length="301" mass="34451">MGSVKPSTLQQHWEVVYKAICYADNHLAEPITLKDAASHLFMSYSHFYHVFEKLTGEPYGHYLKRHRLEVAAAMLRYGGYNISEVGERCGYATKASFSKAFANHFSSSATDFRRLPQLQNEKRTLHLTASKVAPTTQPFFENQIVQEVNLPAFILYYDLVPRENDPIGQLVQGVPQYDQRFHEMLEKIQVPNARVITGTLDSVPVTHYEQLYMFFGLLVPLNELAAHQYILSTYPDRLLTKELPAGRYLQVTVQTNFVVAGMQLYGLIERIHTEGYYKMSSNNFFLGILRPGTYELNVPVV</sequence>
<dbReference type="SMART" id="SM00342">
    <property type="entry name" value="HTH_ARAC"/>
    <property type="match status" value="1"/>
</dbReference>
<comment type="caution">
    <text evidence="5">The sequence shown here is derived from an EMBL/GenBank/DDBJ whole genome shotgun (WGS) entry which is preliminary data.</text>
</comment>
<keyword evidence="3" id="KW-0804">Transcription</keyword>
<keyword evidence="2" id="KW-0238">DNA-binding</keyword>
<accession>A0A2T7BJ21</accession>
<dbReference type="RefSeq" id="WP_108688127.1">
    <property type="nucleotide sequence ID" value="NZ_QCYK01000002.1"/>
</dbReference>
<protein>
    <recommendedName>
        <fullName evidence="4">HTH araC/xylS-type domain-containing protein</fullName>
    </recommendedName>
</protein>
<dbReference type="GO" id="GO:0003700">
    <property type="term" value="F:DNA-binding transcription factor activity"/>
    <property type="evidence" value="ECO:0007669"/>
    <property type="project" value="InterPro"/>
</dbReference>
<evidence type="ECO:0000256" key="2">
    <source>
        <dbReference type="ARBA" id="ARBA00023125"/>
    </source>
</evidence>
<feature type="domain" description="HTH araC/xylS-type" evidence="4">
    <location>
        <begin position="17"/>
        <end position="115"/>
    </location>
</feature>
<reference evidence="5 6" key="1">
    <citation type="submission" date="2018-04" db="EMBL/GenBank/DDBJ databases">
        <title>Chitinophaga fuyangensis sp. nov., isolated from soil in a chemical factory.</title>
        <authorList>
            <person name="Chen K."/>
        </authorList>
    </citation>
    <scope>NUCLEOTIDE SEQUENCE [LARGE SCALE GENOMIC DNA]</scope>
    <source>
        <strain evidence="5 6">LY-1</strain>
    </source>
</reference>
<dbReference type="SUPFAM" id="SSF46689">
    <property type="entry name" value="Homeodomain-like"/>
    <property type="match status" value="2"/>
</dbReference>
<gene>
    <name evidence="5" type="ORF">DCC81_18880</name>
</gene>